<dbReference type="Pfam" id="PF01507">
    <property type="entry name" value="PAPS_reduct"/>
    <property type="match status" value="1"/>
</dbReference>
<dbReference type="PANTHER" id="PTHR43196">
    <property type="entry name" value="SULFATE ADENYLYLTRANSFERASE SUBUNIT 2"/>
    <property type="match status" value="1"/>
</dbReference>
<evidence type="ECO:0000313" key="3">
    <source>
        <dbReference type="Proteomes" id="UP000766246"/>
    </source>
</evidence>
<protein>
    <submittedName>
        <fullName evidence="2">Phosphoadenosine phosphosulfate reductase</fullName>
    </submittedName>
</protein>
<dbReference type="PANTHER" id="PTHR43196:SF2">
    <property type="entry name" value="PHOSPHOADENOSINE PHOSPHOSULFATE REDUCTASE"/>
    <property type="match status" value="1"/>
</dbReference>
<dbReference type="InterPro" id="IPR050128">
    <property type="entry name" value="Sulfate_adenylyltrnsfr_sub2"/>
</dbReference>
<feature type="domain" description="Phosphoadenosine phosphosulphate reductase" evidence="1">
    <location>
        <begin position="33"/>
        <end position="98"/>
    </location>
</feature>
<dbReference type="EMBL" id="SVER01000017">
    <property type="protein sequence ID" value="MBE5919697.1"/>
    <property type="molecule type" value="Genomic_DNA"/>
</dbReference>
<dbReference type="AlphaFoldDB" id="A0A927YN25"/>
<dbReference type="Gene3D" id="3.40.50.620">
    <property type="entry name" value="HUPs"/>
    <property type="match status" value="2"/>
</dbReference>
<dbReference type="InterPro" id="IPR002500">
    <property type="entry name" value="PAPS_reduct_dom"/>
</dbReference>
<proteinExistence type="predicted"/>
<dbReference type="Proteomes" id="UP000766246">
    <property type="component" value="Unassembled WGS sequence"/>
</dbReference>
<sequence length="379" mass="44183">MKGITELLLNAPTGNIADSIAKADYQIKTHSRILCSISGGWDSTIMMDLLTKLDTEGKITYVWYDTGLVYKAEKEHLDYLENRYGVKIVRKKAYEPIPLAVKRHGYPFLNKRASEYIMRLQMHSFDFTSDDSIEVLRERYCKRAEGDDLKTCVNYMKEYGKPPKGWAYRDGYFYNGCVSALEWWCNCSKDCGENSQCNINHNKWLKEFLMENPPEFKISALCCKYAKKMAAYEILKEGDYDLNIIGIRKGEGGVRAQIQSCYTETGSGPDIYRPIFWYSEEDKIEYTKYYDIHLSDCYIKWNLPRTGCCLCPYALPSNFAKEEEAVAKHDPQLYKAVKNVFAPSYEYTNRYREFVKKKDKEVFYEKYGFTQITLEDLIA</sequence>
<dbReference type="SUPFAM" id="SSF52402">
    <property type="entry name" value="Adenine nucleotide alpha hydrolases-like"/>
    <property type="match status" value="2"/>
</dbReference>
<name>A0A927YN25_9FIRM</name>
<comment type="caution">
    <text evidence="2">The sequence shown here is derived from an EMBL/GenBank/DDBJ whole genome shotgun (WGS) entry which is preliminary data.</text>
</comment>
<dbReference type="GO" id="GO:0003824">
    <property type="term" value="F:catalytic activity"/>
    <property type="evidence" value="ECO:0007669"/>
    <property type="project" value="InterPro"/>
</dbReference>
<accession>A0A927YN25</accession>
<reference evidence="2" key="1">
    <citation type="submission" date="2019-04" db="EMBL/GenBank/DDBJ databases">
        <title>Evolution of Biomass-Degrading Anaerobic Consortia Revealed by Metagenomics.</title>
        <authorList>
            <person name="Peng X."/>
        </authorList>
    </citation>
    <scope>NUCLEOTIDE SEQUENCE</scope>
    <source>
        <strain evidence="2">SIG311</strain>
    </source>
</reference>
<evidence type="ECO:0000259" key="1">
    <source>
        <dbReference type="Pfam" id="PF01507"/>
    </source>
</evidence>
<organism evidence="2 3">
    <name type="scientific">Pseudobutyrivibrio ruminis</name>
    <dbReference type="NCBI Taxonomy" id="46206"/>
    <lineage>
        <taxon>Bacteria</taxon>
        <taxon>Bacillati</taxon>
        <taxon>Bacillota</taxon>
        <taxon>Clostridia</taxon>
        <taxon>Lachnospirales</taxon>
        <taxon>Lachnospiraceae</taxon>
        <taxon>Pseudobutyrivibrio</taxon>
    </lineage>
</organism>
<gene>
    <name evidence="2" type="ORF">E7272_07605</name>
</gene>
<dbReference type="InterPro" id="IPR014729">
    <property type="entry name" value="Rossmann-like_a/b/a_fold"/>
</dbReference>
<evidence type="ECO:0000313" key="2">
    <source>
        <dbReference type="EMBL" id="MBE5919697.1"/>
    </source>
</evidence>